<keyword evidence="5" id="KW-0999">Mitochondrion inner membrane</keyword>
<dbReference type="Proteomes" id="UP000019462">
    <property type="component" value="Unassembled WGS sequence"/>
</dbReference>
<evidence type="ECO:0000256" key="6">
    <source>
        <dbReference type="ARBA" id="ARBA00022982"/>
    </source>
</evidence>
<evidence type="ECO:0000256" key="1">
    <source>
        <dbReference type="ARBA" id="ARBA00004443"/>
    </source>
</evidence>
<name>W3VM47_MOEAP</name>
<evidence type="ECO:0000256" key="7">
    <source>
        <dbReference type="ARBA" id="ARBA00023128"/>
    </source>
</evidence>
<evidence type="ECO:0000256" key="8">
    <source>
        <dbReference type="ARBA" id="ARBA00023136"/>
    </source>
</evidence>
<reference evidence="10 11" key="1">
    <citation type="journal article" date="2014" name="Genome Announc.">
        <title>Genome sequence of the basidiomycetous fungus Pseudozyma aphidis DSM70725, an efficient producer of biosurfactant mannosylerythritol lipids.</title>
        <authorList>
            <person name="Lorenz S."/>
            <person name="Guenther M."/>
            <person name="Grumaz C."/>
            <person name="Rupp S."/>
            <person name="Zibek S."/>
            <person name="Sohn K."/>
        </authorList>
    </citation>
    <scope>NUCLEOTIDE SEQUENCE [LARGE SCALE GENOMIC DNA]</scope>
    <source>
        <strain evidence="11">ATCC 32657 / CBS 517.83 / DSM 70725 / JCM 10318 / NBRC 10182 / NRRL Y-7954 / St-0401</strain>
    </source>
</reference>
<evidence type="ECO:0000256" key="5">
    <source>
        <dbReference type="ARBA" id="ARBA00022792"/>
    </source>
</evidence>
<proteinExistence type="inferred from homology"/>
<dbReference type="GO" id="GO:0006979">
    <property type="term" value="P:response to oxidative stress"/>
    <property type="evidence" value="ECO:0007669"/>
    <property type="project" value="TreeGrafter"/>
</dbReference>
<protein>
    <submittedName>
        <fullName evidence="10">Uncharacterized protein</fullName>
    </submittedName>
</protein>
<evidence type="ECO:0000256" key="2">
    <source>
        <dbReference type="ARBA" id="ARBA00009508"/>
    </source>
</evidence>
<dbReference type="HOGENOM" id="CLU_348545_0_0_1"/>
<evidence type="ECO:0000313" key="10">
    <source>
        <dbReference type="EMBL" id="ETS62590.1"/>
    </source>
</evidence>
<organism evidence="10 11">
    <name type="scientific">Moesziomyces aphidis</name>
    <name type="common">Pseudozyma aphidis</name>
    <dbReference type="NCBI Taxonomy" id="84754"/>
    <lineage>
        <taxon>Eukaryota</taxon>
        <taxon>Fungi</taxon>
        <taxon>Dikarya</taxon>
        <taxon>Basidiomycota</taxon>
        <taxon>Ustilaginomycotina</taxon>
        <taxon>Ustilaginomycetes</taxon>
        <taxon>Ustilaginales</taxon>
        <taxon>Ustilaginaceae</taxon>
        <taxon>Moesziomyces</taxon>
    </lineage>
</organism>
<feature type="region of interest" description="Disordered" evidence="9">
    <location>
        <begin position="448"/>
        <end position="496"/>
    </location>
</feature>
<accession>W3VM47</accession>
<feature type="compositionally biased region" description="Basic residues" evidence="9">
    <location>
        <begin position="453"/>
        <end position="471"/>
    </location>
</feature>
<comment type="similarity">
    <text evidence="2">Belongs to the complex I LYR family.</text>
</comment>
<dbReference type="InterPro" id="IPR045299">
    <property type="entry name" value="Complex1_LYR_NDUFA6_LYRM6"/>
</dbReference>
<evidence type="ECO:0000313" key="11">
    <source>
        <dbReference type="Proteomes" id="UP000019462"/>
    </source>
</evidence>
<dbReference type="GO" id="GO:0045271">
    <property type="term" value="C:respiratory chain complex I"/>
    <property type="evidence" value="ECO:0007669"/>
    <property type="project" value="InterPro"/>
</dbReference>
<dbReference type="AlphaFoldDB" id="W3VM47"/>
<keyword evidence="4" id="KW-0679">Respiratory chain</keyword>
<comment type="caution">
    <text evidence="10">The sequence shown here is derived from an EMBL/GenBank/DDBJ whole genome shotgun (WGS) entry which is preliminary data.</text>
</comment>
<keyword evidence="8" id="KW-0472">Membrane</keyword>
<dbReference type="PANTHER" id="PTHR12964:SF0">
    <property type="entry name" value="NADH DEHYDROGENASE [UBIQUINONE] 1 ALPHA SUBCOMPLEX SUBUNIT 6"/>
    <property type="match status" value="1"/>
</dbReference>
<dbReference type="PANTHER" id="PTHR12964">
    <property type="entry name" value="NADH-UBIQUINONE OXIDOREDUCTASE B14 SUBUNIT"/>
    <property type="match status" value="1"/>
</dbReference>
<evidence type="ECO:0000256" key="4">
    <source>
        <dbReference type="ARBA" id="ARBA00022660"/>
    </source>
</evidence>
<dbReference type="CDD" id="cd20266">
    <property type="entry name" value="Complex1_LYR_NDUFA6_LYRM6"/>
    <property type="match status" value="1"/>
</dbReference>
<keyword evidence="6" id="KW-0249">Electron transport</keyword>
<keyword evidence="11" id="KW-1185">Reference proteome</keyword>
<sequence length="809" mass="88442">MTTIPSRLAQTTYISRSIEEARRRSTALYRNFYRSAPEICALYALDVPPSTLRAKFRTQFEKNKAIKDVAVLDVMLLKAQQEYQETMNGWKQVPHIMKWFADEEAPARPEGFLEKFYASRDEGRGPVALKYRHQAHHADMKDHGASMLGPWRGGARLASARSRVFVDATQMVLPAARKLSPPPNAKQPHTALREWSPNAIRLLSPTALRKFGPSLDREARTESDAGLVWESWLVGCALGSERIGATDEEVRACTPVTPSSPLHKMRSLLCNVTLLGPSGPTGRLGEAKPRAMSQATHAILLKPTRIASLLSAAHLDQRCSMQPTGFRPRRPPLTPTPVTPLINDSAAPPLKLAHWSRASLSSTMIMSPSSKPNPLTTFLSESPAGRRSANGAIPICLPSKPALVASERVSMLQSPPSAAKDAIKQLGCLASVSSNTLPVQRALQPVDVNLSKSSRHRALPTKRPSSPKKVRSTSNAGVGARSKSPKLATPTPSSAPLIFRGDRISVKIPQKLPAPRLTPHSSPYEDLVAHLARHNLFIESQQVEQYSIAPDFLLQQYLELAHLGKCSLYHQTRNFLFANRDTITAHVVPGQTLPSSVPLDVTPLVTELQVPPTHLLAVHSDREAATLYAVHGVVLALQCVSIPFLPASKDSQDGARVVKHMPVLALRMPAPQHFETTLRWLYSQSATSLLQELLPLKHILAVLAKRRPCGSAVEGKDVEASAAALSTADLVQAMSSLPMRTFLEHLQTIQAVWKNGVALGIVAWNFWAQLDNAWNLLVVAMVASKRKNARKSLAAASELTAQLESTRLD</sequence>
<dbReference type="EMBL" id="AWNI01000010">
    <property type="protein sequence ID" value="ETS62590.1"/>
    <property type="molecule type" value="Genomic_DNA"/>
</dbReference>
<keyword evidence="7" id="KW-0496">Mitochondrion</keyword>
<evidence type="ECO:0000256" key="9">
    <source>
        <dbReference type="SAM" id="MobiDB-lite"/>
    </source>
</evidence>
<dbReference type="OrthoDB" id="2523383at2759"/>
<dbReference type="GO" id="GO:0005743">
    <property type="term" value="C:mitochondrial inner membrane"/>
    <property type="evidence" value="ECO:0007669"/>
    <property type="project" value="UniProtKB-SubCell"/>
</dbReference>
<keyword evidence="3" id="KW-0813">Transport</keyword>
<comment type="subcellular location">
    <subcellularLocation>
        <location evidence="1">Mitochondrion inner membrane</location>
        <topology evidence="1">Peripheral membrane protein</topology>
        <orientation evidence="1">Matrix side</orientation>
    </subcellularLocation>
</comment>
<dbReference type="InterPro" id="IPR016488">
    <property type="entry name" value="NADH_Ub_cplx-1_asu_su-6"/>
</dbReference>
<evidence type="ECO:0000256" key="3">
    <source>
        <dbReference type="ARBA" id="ARBA00022448"/>
    </source>
</evidence>
<gene>
    <name evidence="10" type="ORF">PaG_03227</name>
</gene>